<evidence type="ECO:0000313" key="1">
    <source>
        <dbReference type="EMBL" id="GAF67758.1"/>
    </source>
</evidence>
<gene>
    <name evidence="1" type="ORF">S01H1_09804</name>
</gene>
<organism evidence="1">
    <name type="scientific">marine sediment metagenome</name>
    <dbReference type="NCBI Taxonomy" id="412755"/>
    <lineage>
        <taxon>unclassified sequences</taxon>
        <taxon>metagenomes</taxon>
        <taxon>ecological metagenomes</taxon>
    </lineage>
</organism>
<dbReference type="AlphaFoldDB" id="X0RG55"/>
<protein>
    <submittedName>
        <fullName evidence="1">Uncharacterized protein</fullName>
    </submittedName>
</protein>
<dbReference type="EMBL" id="BARS01005010">
    <property type="protein sequence ID" value="GAF67758.1"/>
    <property type="molecule type" value="Genomic_DNA"/>
</dbReference>
<reference evidence="1" key="1">
    <citation type="journal article" date="2014" name="Front. Microbiol.">
        <title>High frequency of phylogenetically diverse reductive dehalogenase-homologous genes in deep subseafloor sedimentary metagenomes.</title>
        <authorList>
            <person name="Kawai M."/>
            <person name="Futagami T."/>
            <person name="Toyoda A."/>
            <person name="Takaki Y."/>
            <person name="Nishi S."/>
            <person name="Hori S."/>
            <person name="Arai W."/>
            <person name="Tsubouchi T."/>
            <person name="Morono Y."/>
            <person name="Uchiyama I."/>
            <person name="Ito T."/>
            <person name="Fujiyama A."/>
            <person name="Inagaki F."/>
            <person name="Takami H."/>
        </authorList>
    </citation>
    <scope>NUCLEOTIDE SEQUENCE</scope>
    <source>
        <strain evidence="1">Expedition CK06-06</strain>
    </source>
</reference>
<comment type="caution">
    <text evidence="1">The sequence shown here is derived from an EMBL/GenBank/DDBJ whole genome shotgun (WGS) entry which is preliminary data.</text>
</comment>
<proteinExistence type="predicted"/>
<name>X0RG55_9ZZZZ</name>
<accession>X0RG55</accession>
<sequence length="93" mass="10510">MNEHSTKTDDELTAEAIQEGQLAELKRRFKKHMRESENWRNAFDERQNGIIDNCLTYASNKPSGLPGHQLMLIVAEMAGQLDGHMLVEATKLG</sequence>